<protein>
    <submittedName>
        <fullName evidence="2">Uncharacterized protein</fullName>
    </submittedName>
</protein>
<proteinExistence type="predicted"/>
<name>A0ABT0DTA4_9SPHN</name>
<keyword evidence="1" id="KW-0472">Membrane</keyword>
<accession>A0ABT0DTA4</accession>
<dbReference type="Proteomes" id="UP001203512">
    <property type="component" value="Unassembled WGS sequence"/>
</dbReference>
<evidence type="ECO:0000256" key="1">
    <source>
        <dbReference type="SAM" id="Phobius"/>
    </source>
</evidence>
<sequence>MTQTIRNNWRIAPWVVIAIMLAVPLVAMQFTDEVRWTGWDFLAAGALLSGAALVYERGGRRITGRWQRIAAAGALVLAVALLWAAGAVGIFS</sequence>
<feature type="transmembrane region" description="Helical" evidence="1">
    <location>
        <begin position="36"/>
        <end position="56"/>
    </location>
</feature>
<dbReference type="RefSeq" id="WP_247229877.1">
    <property type="nucleotide sequence ID" value="NZ_JALKHS010000004.1"/>
</dbReference>
<organism evidence="2 3">
    <name type="scientific">Sphingobium agri</name>
    <dbReference type="NCBI Taxonomy" id="2933566"/>
    <lineage>
        <taxon>Bacteria</taxon>
        <taxon>Pseudomonadati</taxon>
        <taxon>Pseudomonadota</taxon>
        <taxon>Alphaproteobacteria</taxon>
        <taxon>Sphingomonadales</taxon>
        <taxon>Sphingomonadaceae</taxon>
        <taxon>Sphingobium</taxon>
    </lineage>
</organism>
<gene>
    <name evidence="2" type="ORF">MU848_01970</name>
</gene>
<evidence type="ECO:0000313" key="2">
    <source>
        <dbReference type="EMBL" id="MCK0530346.1"/>
    </source>
</evidence>
<feature type="transmembrane region" description="Helical" evidence="1">
    <location>
        <begin position="12"/>
        <end position="30"/>
    </location>
</feature>
<evidence type="ECO:0000313" key="3">
    <source>
        <dbReference type="Proteomes" id="UP001203512"/>
    </source>
</evidence>
<feature type="transmembrane region" description="Helical" evidence="1">
    <location>
        <begin position="68"/>
        <end position="91"/>
    </location>
</feature>
<dbReference type="EMBL" id="JALKHS010000004">
    <property type="protein sequence ID" value="MCK0530346.1"/>
    <property type="molecule type" value="Genomic_DNA"/>
</dbReference>
<keyword evidence="1" id="KW-1133">Transmembrane helix</keyword>
<keyword evidence="3" id="KW-1185">Reference proteome</keyword>
<comment type="caution">
    <text evidence="2">The sequence shown here is derived from an EMBL/GenBank/DDBJ whole genome shotgun (WGS) entry which is preliminary data.</text>
</comment>
<keyword evidence="1" id="KW-0812">Transmembrane</keyword>
<reference evidence="2 3" key="1">
    <citation type="submission" date="2022-04" db="EMBL/GenBank/DDBJ databases">
        <authorList>
            <person name="Huq M.A."/>
        </authorList>
    </citation>
    <scope>NUCLEOTIDE SEQUENCE [LARGE SCALE GENOMIC DNA]</scope>
    <source>
        <strain evidence="2 3">MAH-33</strain>
    </source>
</reference>